<reference evidence="1" key="2">
    <citation type="submission" date="2021-01" db="EMBL/GenBank/DDBJ databases">
        <authorList>
            <person name="Schikora-Tamarit M.A."/>
        </authorList>
    </citation>
    <scope>NUCLEOTIDE SEQUENCE</scope>
    <source>
        <strain evidence="1">CBS2887</strain>
    </source>
</reference>
<organism evidence="1 2">
    <name type="scientific">Wickerhamomyces pijperi</name>
    <name type="common">Yeast</name>
    <name type="synonym">Pichia pijperi</name>
    <dbReference type="NCBI Taxonomy" id="599730"/>
    <lineage>
        <taxon>Eukaryota</taxon>
        <taxon>Fungi</taxon>
        <taxon>Dikarya</taxon>
        <taxon>Ascomycota</taxon>
        <taxon>Saccharomycotina</taxon>
        <taxon>Saccharomycetes</taxon>
        <taxon>Phaffomycetales</taxon>
        <taxon>Wickerhamomycetaceae</taxon>
        <taxon>Wickerhamomyces</taxon>
    </lineage>
</organism>
<evidence type="ECO:0000313" key="1">
    <source>
        <dbReference type="EMBL" id="KAH3672648.1"/>
    </source>
</evidence>
<proteinExistence type="predicted"/>
<reference evidence="1" key="1">
    <citation type="journal article" date="2021" name="Open Biol.">
        <title>Shared evolutionary footprints suggest mitochondrial oxidative damage underlies multiple complex I losses in fungi.</title>
        <authorList>
            <person name="Schikora-Tamarit M.A."/>
            <person name="Marcet-Houben M."/>
            <person name="Nosek J."/>
            <person name="Gabaldon T."/>
        </authorList>
    </citation>
    <scope>NUCLEOTIDE SEQUENCE</scope>
    <source>
        <strain evidence="1">CBS2887</strain>
    </source>
</reference>
<sequence>MSSTSLRITRATMYVECNKGSGFSGKSEVCDCVLEFDCDCDCDLASDSACDLKAASNALRNVDSKRRSGIGILS</sequence>
<comment type="caution">
    <text evidence="1">The sequence shown here is derived from an EMBL/GenBank/DDBJ whole genome shotgun (WGS) entry which is preliminary data.</text>
</comment>
<dbReference type="AlphaFoldDB" id="A0A9P8TAQ3"/>
<name>A0A9P8TAQ3_WICPI</name>
<protein>
    <submittedName>
        <fullName evidence="1">Uncharacterized protein</fullName>
    </submittedName>
</protein>
<accession>A0A9P8TAQ3</accession>
<evidence type="ECO:0000313" key="2">
    <source>
        <dbReference type="Proteomes" id="UP000774326"/>
    </source>
</evidence>
<gene>
    <name evidence="1" type="ORF">WICPIJ_010018</name>
</gene>
<dbReference type="Proteomes" id="UP000774326">
    <property type="component" value="Unassembled WGS sequence"/>
</dbReference>
<keyword evidence="2" id="KW-1185">Reference proteome</keyword>
<dbReference type="EMBL" id="JAEUBG010005785">
    <property type="protein sequence ID" value="KAH3672648.1"/>
    <property type="molecule type" value="Genomic_DNA"/>
</dbReference>